<name>A0A7T3ZY81_9MICO</name>
<protein>
    <submittedName>
        <fullName evidence="2">Uncharacterized protein</fullName>
    </submittedName>
</protein>
<feature type="transmembrane region" description="Helical" evidence="1">
    <location>
        <begin position="12"/>
        <end position="33"/>
    </location>
</feature>
<evidence type="ECO:0000313" key="3">
    <source>
        <dbReference type="Proteomes" id="UP000595374"/>
    </source>
</evidence>
<organism evidence="2 3">
    <name type="scientific">Brevibacterium casei</name>
    <dbReference type="NCBI Taxonomy" id="33889"/>
    <lineage>
        <taxon>Bacteria</taxon>
        <taxon>Bacillati</taxon>
        <taxon>Actinomycetota</taxon>
        <taxon>Actinomycetes</taxon>
        <taxon>Micrococcales</taxon>
        <taxon>Brevibacteriaceae</taxon>
        <taxon>Brevibacterium</taxon>
    </lineage>
</organism>
<evidence type="ECO:0000313" key="2">
    <source>
        <dbReference type="EMBL" id="QQB13904.1"/>
    </source>
</evidence>
<reference evidence="2 3" key="1">
    <citation type="submission" date="2020-12" db="EMBL/GenBank/DDBJ databases">
        <title>FDA dAtabase for Regulatory Grade micrObial Sequences (FDA-ARGOS): Supporting development and validation of Infectious Disease Dx tests.</title>
        <authorList>
            <person name="Sproer C."/>
            <person name="Gronow S."/>
            <person name="Severitt S."/>
            <person name="Schroder I."/>
            <person name="Tallon L."/>
            <person name="Sadzewicz L."/>
            <person name="Zhao X."/>
            <person name="Boylan J."/>
            <person name="Ott S."/>
            <person name="Bowen H."/>
            <person name="Vavikolanu K."/>
            <person name="Mehta A."/>
            <person name="Aluvathingal J."/>
            <person name="Nadendla S."/>
            <person name="Lowell S."/>
            <person name="Myers T."/>
            <person name="Yan Y."/>
            <person name="Sichtig H."/>
        </authorList>
    </citation>
    <scope>NUCLEOTIDE SEQUENCE [LARGE SCALE GENOMIC DNA]</scope>
    <source>
        <strain evidence="2 3">FDAARGOS_990</strain>
    </source>
</reference>
<gene>
    <name evidence="2" type="ORF">I6H47_14145</name>
</gene>
<sequence length="78" mass="8185">MRSALKPILLPLFTLAMAVFLTLAFAIVVLQIIGLAAGQGEWIDAAYAVLARPSIIAAIAVSLLGYAYFTTTSAKADD</sequence>
<dbReference type="RefSeq" id="WP_198499056.1">
    <property type="nucleotide sequence ID" value="NZ_CP065989.1"/>
</dbReference>
<keyword evidence="1" id="KW-0812">Transmembrane</keyword>
<keyword evidence="1" id="KW-1133">Transmembrane helix</keyword>
<proteinExistence type="predicted"/>
<feature type="transmembrane region" description="Helical" evidence="1">
    <location>
        <begin position="45"/>
        <end position="69"/>
    </location>
</feature>
<keyword evidence="1" id="KW-0472">Membrane</keyword>
<dbReference type="Proteomes" id="UP000595374">
    <property type="component" value="Chromosome"/>
</dbReference>
<dbReference type="AlphaFoldDB" id="A0A7T3ZY81"/>
<dbReference type="EMBL" id="CP065989">
    <property type="protein sequence ID" value="QQB13904.1"/>
    <property type="molecule type" value="Genomic_DNA"/>
</dbReference>
<accession>A0A7T3ZY81</accession>
<evidence type="ECO:0000256" key="1">
    <source>
        <dbReference type="SAM" id="Phobius"/>
    </source>
</evidence>